<keyword evidence="4" id="KW-0325">Glycoprotein</keyword>
<accession>V5H1A0</accession>
<name>V5H1A0_IXORI</name>
<evidence type="ECO:0000256" key="2">
    <source>
        <dbReference type="ARBA" id="ARBA00022525"/>
    </source>
</evidence>
<reference evidence="7" key="1">
    <citation type="journal article" date="2015" name="Sci. Rep.">
        <title>Tissue- and time-dependent transcription in Ixodes ricinus salivary glands and midguts when blood feeding on the vertebrate host.</title>
        <authorList>
            <person name="Kotsyfakis M."/>
            <person name="Schwarz A."/>
            <person name="Erhart J."/>
            <person name="Ribeiro J.M."/>
        </authorList>
    </citation>
    <scope>NUCLEOTIDE SEQUENCE</scope>
    <source>
        <tissue evidence="7">Salivary gland and midgut</tissue>
    </source>
</reference>
<feature type="chain" id="PRO_5004734504" evidence="6">
    <location>
        <begin position="21"/>
        <end position="125"/>
    </location>
</feature>
<evidence type="ECO:0000256" key="3">
    <source>
        <dbReference type="ARBA" id="ARBA00022729"/>
    </source>
</evidence>
<evidence type="ECO:0000256" key="4">
    <source>
        <dbReference type="ARBA" id="ARBA00023180"/>
    </source>
</evidence>
<dbReference type="AlphaFoldDB" id="V5H1A0"/>
<sequence length="125" mass="14145">MIKATLFLLVTSQLLYHAASEYQTWTEVEQAFGVKSCWEKLREALDTECKKKEASAVETVNFIACQMRCKTETEKQFVDIGMPNDTPCGLYNETCQDGTCVGHCIIPEETLRKSKINNSNKLVLD</sequence>
<keyword evidence="3 6" id="KW-0732">Signal</keyword>
<keyword evidence="2" id="KW-0964">Secreted</keyword>
<comment type="subcellular location">
    <subcellularLocation>
        <location evidence="1">Secreted</location>
    </subcellularLocation>
</comment>
<dbReference type="EMBL" id="GANP01013759">
    <property type="protein sequence ID" value="JAB70709.1"/>
    <property type="molecule type" value="mRNA"/>
</dbReference>
<evidence type="ECO:0000256" key="6">
    <source>
        <dbReference type="SAM" id="SignalP"/>
    </source>
</evidence>
<feature type="signal peptide" evidence="6">
    <location>
        <begin position="1"/>
        <end position="20"/>
    </location>
</feature>
<protein>
    <submittedName>
        <fullName evidence="7">Putative secreted protein</fullName>
    </submittedName>
</protein>
<evidence type="ECO:0000256" key="5">
    <source>
        <dbReference type="ARBA" id="ARBA00034321"/>
    </source>
</evidence>
<dbReference type="GO" id="GO:0005576">
    <property type="term" value="C:extracellular region"/>
    <property type="evidence" value="ECO:0007669"/>
    <property type="project" value="UniProtKB-SubCell"/>
</dbReference>
<evidence type="ECO:0000256" key="1">
    <source>
        <dbReference type="ARBA" id="ARBA00004613"/>
    </source>
</evidence>
<dbReference type="Pfam" id="PF12115">
    <property type="entry name" value="Salp15"/>
    <property type="match status" value="1"/>
</dbReference>
<dbReference type="InterPro" id="IPR021971">
    <property type="entry name" value="Salp15"/>
</dbReference>
<proteinExistence type="evidence at transcript level"/>
<organism evidence="7">
    <name type="scientific">Ixodes ricinus</name>
    <name type="common">Common tick</name>
    <name type="synonym">Acarus ricinus</name>
    <dbReference type="NCBI Taxonomy" id="34613"/>
    <lineage>
        <taxon>Eukaryota</taxon>
        <taxon>Metazoa</taxon>
        <taxon>Ecdysozoa</taxon>
        <taxon>Arthropoda</taxon>
        <taxon>Chelicerata</taxon>
        <taxon>Arachnida</taxon>
        <taxon>Acari</taxon>
        <taxon>Parasitiformes</taxon>
        <taxon>Ixodida</taxon>
        <taxon>Ixodoidea</taxon>
        <taxon>Ixodidae</taxon>
        <taxon>Ixodinae</taxon>
        <taxon>Ixodes</taxon>
    </lineage>
</organism>
<comment type="similarity">
    <text evidence="5">Belongs to the salp15 family.</text>
</comment>
<evidence type="ECO:0000313" key="7">
    <source>
        <dbReference type="EMBL" id="JAB70709.1"/>
    </source>
</evidence>